<dbReference type="Proteomes" id="UP000887565">
    <property type="component" value="Unplaced"/>
</dbReference>
<evidence type="ECO:0000313" key="1">
    <source>
        <dbReference type="Proteomes" id="UP000887565"/>
    </source>
</evidence>
<dbReference type="WBParaSite" id="nRc.2.0.1.t16173-RA">
    <property type="protein sequence ID" value="nRc.2.0.1.t16173-RA"/>
    <property type="gene ID" value="nRc.2.0.1.g16173"/>
</dbReference>
<accession>A0A915IPQ4</accession>
<sequence length="72" mass="8587">MTCERNKNDKKNDWAIGKEISTWPKPTFSKHAASGKHKKIRQNAFMRQQLKNPQKLLDYLREISRKDTRKNC</sequence>
<reference evidence="2" key="1">
    <citation type="submission" date="2022-11" db="UniProtKB">
        <authorList>
            <consortium name="WormBaseParasite"/>
        </authorList>
    </citation>
    <scope>IDENTIFICATION</scope>
</reference>
<organism evidence="1 2">
    <name type="scientific">Romanomermis culicivorax</name>
    <name type="common">Nematode worm</name>
    <dbReference type="NCBI Taxonomy" id="13658"/>
    <lineage>
        <taxon>Eukaryota</taxon>
        <taxon>Metazoa</taxon>
        <taxon>Ecdysozoa</taxon>
        <taxon>Nematoda</taxon>
        <taxon>Enoplea</taxon>
        <taxon>Dorylaimia</taxon>
        <taxon>Mermithida</taxon>
        <taxon>Mermithoidea</taxon>
        <taxon>Mermithidae</taxon>
        <taxon>Romanomermis</taxon>
    </lineage>
</organism>
<evidence type="ECO:0000313" key="2">
    <source>
        <dbReference type="WBParaSite" id="nRc.2.0.1.t16173-RA"/>
    </source>
</evidence>
<dbReference type="AlphaFoldDB" id="A0A915IPQ4"/>
<name>A0A915IPQ4_ROMCU</name>
<protein>
    <submittedName>
        <fullName evidence="2">Uncharacterized protein</fullName>
    </submittedName>
</protein>
<proteinExistence type="predicted"/>
<keyword evidence="1" id="KW-1185">Reference proteome</keyword>